<feature type="domain" description="HTH marR-type" evidence="4">
    <location>
        <begin position="11"/>
        <end position="143"/>
    </location>
</feature>
<dbReference type="RefSeq" id="WP_004072868.1">
    <property type="nucleotide sequence ID" value="NZ_CM001488.1"/>
</dbReference>
<dbReference type="Proteomes" id="UP000005778">
    <property type="component" value="Chromosome"/>
</dbReference>
<keyword evidence="2" id="KW-0238">DNA-binding</keyword>
<dbReference type="GO" id="GO:0003700">
    <property type="term" value="F:DNA-binding transcription factor activity"/>
    <property type="evidence" value="ECO:0007669"/>
    <property type="project" value="InterPro"/>
</dbReference>
<dbReference type="eggNOG" id="COG1846">
    <property type="taxonomic scope" value="Bacteria"/>
</dbReference>
<accession>I5B2B6</accession>
<keyword evidence="1" id="KW-0805">Transcription regulation</keyword>
<dbReference type="PANTHER" id="PTHR42756:SF1">
    <property type="entry name" value="TRANSCRIPTIONAL REPRESSOR OF EMRAB OPERON"/>
    <property type="match status" value="1"/>
</dbReference>
<dbReference type="SUPFAM" id="SSF46785">
    <property type="entry name" value="Winged helix' DNA-binding domain"/>
    <property type="match status" value="1"/>
</dbReference>
<dbReference type="InterPro" id="IPR036390">
    <property type="entry name" value="WH_DNA-bd_sf"/>
</dbReference>
<dbReference type="STRING" id="879212.DespoDRAFT_01710"/>
<dbReference type="InterPro" id="IPR000835">
    <property type="entry name" value="HTH_MarR-typ"/>
</dbReference>
<keyword evidence="6" id="KW-1185">Reference proteome</keyword>
<dbReference type="PRINTS" id="PR00598">
    <property type="entry name" value="HTHMARR"/>
</dbReference>
<proteinExistence type="predicted"/>
<dbReference type="AlphaFoldDB" id="I5B2B6"/>
<gene>
    <name evidence="5" type="ORF">DespoDRAFT_01710</name>
</gene>
<dbReference type="PANTHER" id="PTHR42756">
    <property type="entry name" value="TRANSCRIPTIONAL REGULATOR, MARR"/>
    <property type="match status" value="1"/>
</dbReference>
<dbReference type="HOGENOM" id="CLU_083287_27_7_7"/>
<evidence type="ECO:0000313" key="6">
    <source>
        <dbReference type="Proteomes" id="UP000005778"/>
    </source>
</evidence>
<evidence type="ECO:0000256" key="2">
    <source>
        <dbReference type="ARBA" id="ARBA00023125"/>
    </source>
</evidence>
<dbReference type="EMBL" id="CM001488">
    <property type="protein sequence ID" value="EIM63629.1"/>
    <property type="molecule type" value="Genomic_DNA"/>
</dbReference>
<dbReference type="PROSITE" id="PS50995">
    <property type="entry name" value="HTH_MARR_2"/>
    <property type="match status" value="1"/>
</dbReference>
<dbReference type="Gene3D" id="1.10.10.10">
    <property type="entry name" value="Winged helix-like DNA-binding domain superfamily/Winged helix DNA-binding domain"/>
    <property type="match status" value="1"/>
</dbReference>
<reference evidence="5 6" key="1">
    <citation type="submission" date="2011-09" db="EMBL/GenBank/DDBJ databases">
        <authorList>
            <consortium name="US DOE Joint Genome Institute (JGI-PGF)"/>
            <person name="Lucas S."/>
            <person name="Han J."/>
            <person name="Lapidus A."/>
            <person name="Cheng J.-F."/>
            <person name="Goodwin L."/>
            <person name="Pitluck S."/>
            <person name="Peters L."/>
            <person name="Land M.L."/>
            <person name="Hauser L."/>
            <person name="Orellana R."/>
            <person name="Lovley D."/>
            <person name="Woyke T.J."/>
        </authorList>
    </citation>
    <scope>NUCLEOTIDE SEQUENCE [LARGE SCALE GENOMIC DNA]</scope>
    <source>
        <strain evidence="5 6">2ac9</strain>
    </source>
</reference>
<evidence type="ECO:0000259" key="4">
    <source>
        <dbReference type="PROSITE" id="PS50995"/>
    </source>
</evidence>
<organism evidence="5 6">
    <name type="scientific">Desulfobacter postgatei 2ac9</name>
    <dbReference type="NCBI Taxonomy" id="879212"/>
    <lineage>
        <taxon>Bacteria</taxon>
        <taxon>Pseudomonadati</taxon>
        <taxon>Thermodesulfobacteriota</taxon>
        <taxon>Desulfobacteria</taxon>
        <taxon>Desulfobacterales</taxon>
        <taxon>Desulfobacteraceae</taxon>
        <taxon>Desulfobacter</taxon>
    </lineage>
</organism>
<protein>
    <submittedName>
        <fullName evidence="5">Transcriptional regulator</fullName>
    </submittedName>
</protein>
<reference evidence="5 6" key="2">
    <citation type="submission" date="2012-02" db="EMBL/GenBank/DDBJ databases">
        <title>Improved High-Quality Draft sequence of Desulfobacter postgatei 2ac9.</title>
        <authorList>
            <consortium name="US DOE Joint Genome Institute"/>
            <person name="Lucas S."/>
            <person name="Han J."/>
            <person name="Lapidus A."/>
            <person name="Cheng J.-F."/>
            <person name="Goodwin L."/>
            <person name="Pitluck S."/>
            <person name="Peters L."/>
            <person name="Ovchinnikova G."/>
            <person name="Held B."/>
            <person name="Detter J.C."/>
            <person name="Han C."/>
            <person name="Tapia R."/>
            <person name="Land M."/>
            <person name="Hauser L."/>
            <person name="Kyrpides N."/>
            <person name="Ivanova N."/>
            <person name="Pagani I."/>
            <person name="Orellana R."/>
            <person name="Lovley D."/>
            <person name="Woyke T."/>
        </authorList>
    </citation>
    <scope>NUCLEOTIDE SEQUENCE [LARGE SCALE GENOMIC DNA]</scope>
    <source>
        <strain evidence="5 6">2ac9</strain>
    </source>
</reference>
<dbReference type="SMART" id="SM00347">
    <property type="entry name" value="HTH_MARR"/>
    <property type="match status" value="1"/>
</dbReference>
<dbReference type="Pfam" id="PF01047">
    <property type="entry name" value="MarR"/>
    <property type="match status" value="1"/>
</dbReference>
<dbReference type="InterPro" id="IPR036388">
    <property type="entry name" value="WH-like_DNA-bd_sf"/>
</dbReference>
<evidence type="ECO:0000256" key="1">
    <source>
        <dbReference type="ARBA" id="ARBA00023015"/>
    </source>
</evidence>
<evidence type="ECO:0000256" key="3">
    <source>
        <dbReference type="ARBA" id="ARBA00023163"/>
    </source>
</evidence>
<dbReference type="GO" id="GO:0003677">
    <property type="term" value="F:DNA binding"/>
    <property type="evidence" value="ECO:0007669"/>
    <property type="project" value="UniProtKB-KW"/>
</dbReference>
<name>I5B2B6_9BACT</name>
<evidence type="ECO:0000313" key="5">
    <source>
        <dbReference type="EMBL" id="EIM63629.1"/>
    </source>
</evidence>
<keyword evidence="3" id="KW-0804">Transcription</keyword>
<sequence>MAVTELSNQRCQTLLISIRKIIQAVDIHSRKLNKEFGLTGPQLIVLKEISAHGQISITPLSRATSLSQATVTDITKRLESRGYIARKKREDDRRAVSLFLTEKGQDIIKNLPPLLQETFTQQFSDIEDWEQMMIITAFKRVVSLMAADKLEAPPILLTGPIRHNTND</sequence>